<name>A0A9D5BIW0_PEA</name>
<gene>
    <name evidence="1" type="ORF">KIW84_012874</name>
</gene>
<comment type="caution">
    <text evidence="1">The sequence shown here is derived from an EMBL/GenBank/DDBJ whole genome shotgun (WGS) entry which is preliminary data.</text>
</comment>
<dbReference type="EMBL" id="JAMSHJ010000001">
    <property type="protein sequence ID" value="KAI5444410.1"/>
    <property type="molecule type" value="Genomic_DNA"/>
</dbReference>
<dbReference type="Proteomes" id="UP001058974">
    <property type="component" value="Chromosome 1"/>
</dbReference>
<dbReference type="Gramene" id="Psat01G0287400-T1">
    <property type="protein sequence ID" value="KAI5444410.1"/>
    <property type="gene ID" value="KIW84_012874"/>
</dbReference>
<dbReference type="AlphaFoldDB" id="A0A9D5BIW0"/>
<protein>
    <submittedName>
        <fullName evidence="1">Uncharacterized protein</fullName>
    </submittedName>
</protein>
<organism evidence="1 2">
    <name type="scientific">Pisum sativum</name>
    <name type="common">Garden pea</name>
    <name type="synonym">Lathyrus oleraceus</name>
    <dbReference type="NCBI Taxonomy" id="3888"/>
    <lineage>
        <taxon>Eukaryota</taxon>
        <taxon>Viridiplantae</taxon>
        <taxon>Streptophyta</taxon>
        <taxon>Embryophyta</taxon>
        <taxon>Tracheophyta</taxon>
        <taxon>Spermatophyta</taxon>
        <taxon>Magnoliopsida</taxon>
        <taxon>eudicotyledons</taxon>
        <taxon>Gunneridae</taxon>
        <taxon>Pentapetalae</taxon>
        <taxon>rosids</taxon>
        <taxon>fabids</taxon>
        <taxon>Fabales</taxon>
        <taxon>Fabaceae</taxon>
        <taxon>Papilionoideae</taxon>
        <taxon>50 kb inversion clade</taxon>
        <taxon>NPAAA clade</taxon>
        <taxon>Hologalegina</taxon>
        <taxon>IRL clade</taxon>
        <taxon>Fabeae</taxon>
        <taxon>Lathyrus</taxon>
    </lineage>
</organism>
<accession>A0A9D5BIW0</accession>
<evidence type="ECO:0000313" key="2">
    <source>
        <dbReference type="Proteomes" id="UP001058974"/>
    </source>
</evidence>
<proteinExistence type="predicted"/>
<evidence type="ECO:0000313" key="1">
    <source>
        <dbReference type="EMBL" id="KAI5444410.1"/>
    </source>
</evidence>
<sequence>MLFACGTFGLRELESIPHFNTERAEDPYKFFNWNVTHGDICPLGVRQRGPILLPGLAAGALGGGRKPFDWLKEFDSAVLEILNGCILGGIVLQLSSLLNYLVASW</sequence>
<keyword evidence="2" id="KW-1185">Reference proteome</keyword>
<reference evidence="1 2" key="1">
    <citation type="journal article" date="2022" name="Nat. Genet.">
        <title>Improved pea reference genome and pan-genome highlight genomic features and evolutionary characteristics.</title>
        <authorList>
            <person name="Yang T."/>
            <person name="Liu R."/>
            <person name="Luo Y."/>
            <person name="Hu S."/>
            <person name="Wang D."/>
            <person name="Wang C."/>
            <person name="Pandey M.K."/>
            <person name="Ge S."/>
            <person name="Xu Q."/>
            <person name="Li N."/>
            <person name="Li G."/>
            <person name="Huang Y."/>
            <person name="Saxena R.K."/>
            <person name="Ji Y."/>
            <person name="Li M."/>
            <person name="Yan X."/>
            <person name="He Y."/>
            <person name="Liu Y."/>
            <person name="Wang X."/>
            <person name="Xiang C."/>
            <person name="Varshney R.K."/>
            <person name="Ding H."/>
            <person name="Gao S."/>
            <person name="Zong X."/>
        </authorList>
    </citation>
    <scope>NUCLEOTIDE SEQUENCE [LARGE SCALE GENOMIC DNA]</scope>
    <source>
        <strain evidence="1 2">cv. Zhongwan 6</strain>
    </source>
</reference>